<evidence type="ECO:0000256" key="1">
    <source>
        <dbReference type="ARBA" id="ARBA00000185"/>
    </source>
</evidence>
<keyword evidence="7 10" id="KW-0799">Topoisomerase</keyword>
<evidence type="ECO:0000256" key="11">
    <source>
        <dbReference type="SAM" id="MobiDB-lite"/>
    </source>
</evidence>
<dbReference type="PROSITE" id="PS52041">
    <property type="entry name" value="TOPO_IIB"/>
    <property type="match status" value="1"/>
</dbReference>
<dbReference type="EC" id="5.6.2.2" evidence="4"/>
<organism evidence="14 15">
    <name type="scientific">Pyronema omphalodes (strain CBS 100304)</name>
    <name type="common">Pyronema confluens</name>
    <dbReference type="NCBI Taxonomy" id="1076935"/>
    <lineage>
        <taxon>Eukaryota</taxon>
        <taxon>Fungi</taxon>
        <taxon>Dikarya</taxon>
        <taxon>Ascomycota</taxon>
        <taxon>Pezizomycotina</taxon>
        <taxon>Pezizomycetes</taxon>
        <taxon>Pezizales</taxon>
        <taxon>Pyronemataceae</taxon>
        <taxon>Pyronema</taxon>
    </lineage>
</organism>
<dbReference type="AlphaFoldDB" id="U4L006"/>
<keyword evidence="15" id="KW-1185">Reference proteome</keyword>
<dbReference type="Pfam" id="PF04406">
    <property type="entry name" value="TP6A_N"/>
    <property type="match status" value="1"/>
</dbReference>
<dbReference type="GO" id="GO:0005524">
    <property type="term" value="F:ATP binding"/>
    <property type="evidence" value="ECO:0007669"/>
    <property type="project" value="InterPro"/>
</dbReference>
<dbReference type="InterPro" id="IPR036388">
    <property type="entry name" value="WH-like_DNA-bd_sf"/>
</dbReference>
<dbReference type="InterPro" id="IPR013049">
    <property type="entry name" value="Spo11/TopoVI_A_N"/>
</dbReference>
<dbReference type="Gene3D" id="1.10.10.10">
    <property type="entry name" value="Winged helix-like DNA-binding domain superfamily/Winged helix DNA-binding domain"/>
    <property type="match status" value="1"/>
</dbReference>
<dbReference type="PANTHER" id="PTHR10848:SF0">
    <property type="entry name" value="MEIOTIC RECOMBINATION PROTEIN SPO11"/>
    <property type="match status" value="1"/>
</dbReference>
<evidence type="ECO:0000259" key="12">
    <source>
        <dbReference type="Pfam" id="PF04406"/>
    </source>
</evidence>
<comment type="catalytic activity">
    <reaction evidence="1 10">
        <text>ATP-dependent breakage, passage and rejoining of double-stranded DNA.</text>
        <dbReference type="EC" id="5.6.2.2"/>
    </reaction>
</comment>
<sequence>MTDSALIDPKLLPAPASKSRENLLTAIETILSNFHTHLLSPSEPLALPIPSRSSRNRTFTLQSPTSTFNLSVYISLLSTIHHLLSTNSVVTKRDIYYRNPSFYRSQTTVDHAIDDIAFYLKVPRHQLNVIAASKGLVKGGIALVTNGNRVRCGTATLIPPGCMIQEISVEENTKWVLLVEKESIFQRLTVPSGGIIVTGKGYTDIATRELLRRLADTGLRIFALVDYDPHGIAIMAAVRFSERSVGDDGKSLCCRNLEWIGPRMEDVQKGWIALKENDRQTARRLLGKEWMGYMPEWKQVIQRMLWFGWKAEINALGNQLQGYVERRVDECFAQRPVEPVVGREEGLMEESMEESMETPAEEMNVEGVAGEAAEGTTMETTWVEDANCYRTHSQGMWELMEETMQVSMEWAMEANTQETMEGTVEGPMEETMEKLSEEPANMEGPTEEPVKEPVEKSVDEPKEYPVENTTEKTEKKTVDTTMIETLKELVEVSMGVYMEGAMGGTMDGTAEENVRGTMNETMEKAVEGTFGILKRAAEEELVSDGVDHSSRMI</sequence>
<dbReference type="GO" id="GO:0003677">
    <property type="term" value="F:DNA binding"/>
    <property type="evidence" value="ECO:0007669"/>
    <property type="project" value="UniProtKB-UniRule"/>
</dbReference>
<gene>
    <name evidence="14" type="ORF">PCON_04896</name>
</gene>
<proteinExistence type="inferred from homology"/>
<evidence type="ECO:0000256" key="8">
    <source>
        <dbReference type="ARBA" id="ARBA00023125"/>
    </source>
</evidence>
<dbReference type="Pfam" id="PF21180">
    <property type="entry name" value="TOP6A-Spo11_Toprim"/>
    <property type="match status" value="1"/>
</dbReference>
<feature type="region of interest" description="Disordered" evidence="11">
    <location>
        <begin position="437"/>
        <end position="461"/>
    </location>
</feature>
<dbReference type="Gene3D" id="3.40.1360.10">
    <property type="match status" value="1"/>
</dbReference>
<dbReference type="STRING" id="1076935.U4L006"/>
<evidence type="ECO:0000256" key="3">
    <source>
        <dbReference type="ARBA" id="ARBA00006559"/>
    </source>
</evidence>
<dbReference type="GO" id="GO:0007131">
    <property type="term" value="P:reciprocal meiotic recombination"/>
    <property type="evidence" value="ECO:0007669"/>
    <property type="project" value="TreeGrafter"/>
</dbReference>
<dbReference type="PRINTS" id="PR01550">
    <property type="entry name" value="TOP6AFAMILY"/>
</dbReference>
<dbReference type="SUPFAM" id="SSF56726">
    <property type="entry name" value="DNA topoisomerase IV, alpha subunit"/>
    <property type="match status" value="1"/>
</dbReference>
<keyword evidence="8 10" id="KW-0238">DNA-binding</keyword>
<evidence type="ECO:0000256" key="9">
    <source>
        <dbReference type="ARBA" id="ARBA00023235"/>
    </source>
</evidence>
<reference evidence="14 15" key="1">
    <citation type="journal article" date="2013" name="PLoS Genet.">
        <title>The genome and development-dependent transcriptomes of Pyronema confluens: a window into fungal evolution.</title>
        <authorList>
            <person name="Traeger S."/>
            <person name="Altegoer F."/>
            <person name="Freitag M."/>
            <person name="Gabaldon T."/>
            <person name="Kempken F."/>
            <person name="Kumar A."/>
            <person name="Marcet-Houben M."/>
            <person name="Poggeler S."/>
            <person name="Stajich J.E."/>
            <person name="Nowrousian M."/>
        </authorList>
    </citation>
    <scope>NUCLEOTIDE SEQUENCE [LARGE SCALE GENOMIC DNA]</scope>
    <source>
        <strain evidence="15">CBS 100304</strain>
        <tissue evidence="14">Vegetative mycelium</tissue>
    </source>
</reference>
<accession>U4L006</accession>
<protein>
    <recommendedName>
        <fullName evidence="4">DNA topoisomerase (ATP-hydrolyzing)</fullName>
        <ecNumber evidence="4">5.6.2.2</ecNumber>
    </recommendedName>
</protein>
<feature type="domain" description="Spo11/DNA topoisomerase VI subunit A N-terminal" evidence="12">
    <location>
        <begin position="70"/>
        <end position="129"/>
    </location>
</feature>
<dbReference type="OrthoDB" id="5377392at2759"/>
<feature type="domain" description="Topoisomerase 6 subunit A/Spo11 TOPRIM" evidence="13">
    <location>
        <begin position="175"/>
        <end position="323"/>
    </location>
</feature>
<dbReference type="GO" id="GO:0046872">
    <property type="term" value="F:metal ion binding"/>
    <property type="evidence" value="ECO:0007669"/>
    <property type="project" value="UniProtKB-KW"/>
</dbReference>
<dbReference type="InterPro" id="IPR002815">
    <property type="entry name" value="Spo11/TopoVI_A"/>
</dbReference>
<evidence type="ECO:0000259" key="13">
    <source>
        <dbReference type="Pfam" id="PF21180"/>
    </source>
</evidence>
<dbReference type="GO" id="GO:0003918">
    <property type="term" value="F:DNA topoisomerase type II (double strand cut, ATP-hydrolyzing) activity"/>
    <property type="evidence" value="ECO:0007669"/>
    <property type="project" value="UniProtKB-UniRule"/>
</dbReference>
<dbReference type="GO" id="GO:0000706">
    <property type="term" value="P:meiotic DNA double-strand break processing"/>
    <property type="evidence" value="ECO:0007669"/>
    <property type="project" value="TreeGrafter"/>
</dbReference>
<keyword evidence="5" id="KW-0479">Metal-binding</keyword>
<dbReference type="GO" id="GO:0042138">
    <property type="term" value="P:meiotic DNA double-strand break formation"/>
    <property type="evidence" value="ECO:0007669"/>
    <property type="project" value="TreeGrafter"/>
</dbReference>
<dbReference type="PANTHER" id="PTHR10848">
    <property type="entry name" value="MEIOTIC RECOMBINATION PROTEIN SPO11"/>
    <property type="match status" value="1"/>
</dbReference>
<dbReference type="Proteomes" id="UP000018144">
    <property type="component" value="Unassembled WGS sequence"/>
</dbReference>
<evidence type="ECO:0000256" key="2">
    <source>
        <dbReference type="ARBA" id="ARBA00001946"/>
    </source>
</evidence>
<feature type="active site" description="O-(5'-phospho-DNA)-tyrosine intermediate" evidence="10">
    <location>
        <position position="97"/>
    </location>
</feature>
<evidence type="ECO:0000256" key="4">
    <source>
        <dbReference type="ARBA" id="ARBA00012895"/>
    </source>
</evidence>
<evidence type="ECO:0000256" key="5">
    <source>
        <dbReference type="ARBA" id="ARBA00022723"/>
    </source>
</evidence>
<comment type="similarity">
    <text evidence="3 10">Belongs to the TOP6A family.</text>
</comment>
<comment type="cofactor">
    <cofactor evidence="2">
        <name>Mg(2+)</name>
        <dbReference type="ChEBI" id="CHEBI:18420"/>
    </cofactor>
</comment>
<dbReference type="CDD" id="cd00223">
    <property type="entry name" value="TOPRIM_TopoIIB_SPO"/>
    <property type="match status" value="1"/>
</dbReference>
<dbReference type="InterPro" id="IPR034136">
    <property type="entry name" value="TOPRIM_Topo6A/Spo11"/>
</dbReference>
<evidence type="ECO:0000313" key="14">
    <source>
        <dbReference type="EMBL" id="CCX05309.1"/>
    </source>
</evidence>
<dbReference type="eggNOG" id="KOG2795">
    <property type="taxonomic scope" value="Eukaryota"/>
</dbReference>
<evidence type="ECO:0000256" key="6">
    <source>
        <dbReference type="ARBA" id="ARBA00022842"/>
    </source>
</evidence>
<feature type="compositionally biased region" description="Basic and acidic residues" evidence="11">
    <location>
        <begin position="448"/>
        <end position="461"/>
    </location>
</feature>
<dbReference type="InterPro" id="IPR036078">
    <property type="entry name" value="Spo11/TopoVI_A_sf"/>
</dbReference>
<dbReference type="EMBL" id="HF935245">
    <property type="protein sequence ID" value="CCX05309.1"/>
    <property type="molecule type" value="Genomic_DNA"/>
</dbReference>
<name>U4L006_PYROM</name>
<keyword evidence="9 10" id="KW-0413">Isomerase</keyword>
<keyword evidence="6" id="KW-0460">Magnesium</keyword>
<evidence type="ECO:0000313" key="15">
    <source>
        <dbReference type="Proteomes" id="UP000018144"/>
    </source>
</evidence>
<evidence type="ECO:0000256" key="7">
    <source>
        <dbReference type="ARBA" id="ARBA00023029"/>
    </source>
</evidence>
<evidence type="ECO:0000256" key="10">
    <source>
        <dbReference type="PROSITE-ProRule" id="PRU01385"/>
    </source>
</evidence>
<dbReference type="GO" id="GO:0000228">
    <property type="term" value="C:nuclear chromosome"/>
    <property type="evidence" value="ECO:0007669"/>
    <property type="project" value="TreeGrafter"/>
</dbReference>